<organism evidence="1">
    <name type="scientific">Ovis aries</name>
    <name type="common">Sheep</name>
    <dbReference type="NCBI Taxonomy" id="9940"/>
    <lineage>
        <taxon>Eukaryota</taxon>
        <taxon>Metazoa</taxon>
        <taxon>Chordata</taxon>
        <taxon>Craniata</taxon>
        <taxon>Vertebrata</taxon>
        <taxon>Euteleostomi</taxon>
        <taxon>Mammalia</taxon>
        <taxon>Eutheria</taxon>
        <taxon>Laurasiatheria</taxon>
        <taxon>Artiodactyla</taxon>
        <taxon>Ruminantia</taxon>
        <taxon>Pecora</taxon>
        <taxon>Bovidae</taxon>
        <taxon>Caprinae</taxon>
        <taxon>Ovis</taxon>
    </lineage>
</organism>
<reference evidence="1" key="1">
    <citation type="submission" date="2020-11" db="EMBL/GenBank/DDBJ databases">
        <authorList>
            <person name="Davenport K.M."/>
            <person name="Bickhart D.M."/>
            <person name="Smith T.P.L."/>
            <person name="Murdoch B.M."/>
            <person name="Rosen B.D."/>
        </authorList>
    </citation>
    <scope>NUCLEOTIDE SEQUENCE [LARGE SCALE GENOMIC DNA]</scope>
    <source>
        <strain evidence="1">OAR_USU_Benz2616</strain>
    </source>
</reference>
<name>A0AC11DMT9_SHEEP</name>
<reference evidence="1" key="2">
    <citation type="submission" date="2025-08" db="UniProtKB">
        <authorList>
            <consortium name="Ensembl"/>
        </authorList>
    </citation>
    <scope>IDENTIFICATION</scope>
</reference>
<accession>A0AC11DMT9</accession>
<sequence>MSQPPRHLVPSLPRPQKRKGPPLHPLPLPIWDVPLFLRRLTPESPDEQEEDPSTRQMTQLHIRDTAPSSPLPRRRPPGCPARATQQASIPTWGQIKMLCHQAQGVASVQGTSDSPENVFVAMLALLSRQNSPAEHPEAHD</sequence>
<dbReference type="Ensembl" id="ENSOART00020063394.1">
    <property type="protein sequence ID" value="ENSOARP00020047385.1"/>
    <property type="gene ID" value="ENSOARG00020026989.1"/>
</dbReference>
<proteinExistence type="predicted"/>
<evidence type="ECO:0000313" key="1">
    <source>
        <dbReference type="Ensembl" id="ENSOARP00020047385.1"/>
    </source>
</evidence>
<protein>
    <submittedName>
        <fullName evidence="1">Uncharacterized protein</fullName>
    </submittedName>
</protein>
<reference evidence="1" key="3">
    <citation type="submission" date="2025-09" db="UniProtKB">
        <authorList>
            <consortium name="Ensembl"/>
        </authorList>
    </citation>
    <scope>IDENTIFICATION</scope>
</reference>